<feature type="domain" description="ABC transporter" evidence="5">
    <location>
        <begin position="9"/>
        <end position="265"/>
    </location>
</feature>
<dbReference type="InterPro" id="IPR013563">
    <property type="entry name" value="Oligopep_ABC_C"/>
</dbReference>
<dbReference type="InterPro" id="IPR050319">
    <property type="entry name" value="ABC_transp_ATP-bind"/>
</dbReference>
<reference evidence="6 7" key="1">
    <citation type="submission" date="2024-09" db="EMBL/GenBank/DDBJ databases">
        <authorList>
            <person name="Ruan L."/>
        </authorList>
    </citation>
    <scope>NUCLEOTIDE SEQUENCE [LARGE SCALE GENOMIC DNA]</scope>
    <source>
        <strain evidence="6 7">D33</strain>
    </source>
</reference>
<organism evidence="6 7">
    <name type="scientific">Paenibacillus terreus</name>
    <dbReference type="NCBI Taxonomy" id="1387834"/>
    <lineage>
        <taxon>Bacteria</taxon>
        <taxon>Bacillati</taxon>
        <taxon>Bacillota</taxon>
        <taxon>Bacilli</taxon>
        <taxon>Bacillales</taxon>
        <taxon>Paenibacillaceae</taxon>
        <taxon>Paenibacillus</taxon>
    </lineage>
</organism>
<dbReference type="EMBL" id="JBHILM010000051">
    <property type="protein sequence ID" value="MFB5684903.1"/>
    <property type="molecule type" value="Genomic_DNA"/>
</dbReference>
<evidence type="ECO:0000256" key="2">
    <source>
        <dbReference type="ARBA" id="ARBA00022448"/>
    </source>
</evidence>
<evidence type="ECO:0000256" key="3">
    <source>
        <dbReference type="ARBA" id="ARBA00022741"/>
    </source>
</evidence>
<evidence type="ECO:0000256" key="1">
    <source>
        <dbReference type="ARBA" id="ARBA00005417"/>
    </source>
</evidence>
<comment type="caution">
    <text evidence="6">The sequence shown here is derived from an EMBL/GenBank/DDBJ whole genome shotgun (WGS) entry which is preliminary data.</text>
</comment>
<dbReference type="Pfam" id="PF08352">
    <property type="entry name" value="oligo_HPY"/>
    <property type="match status" value="1"/>
</dbReference>
<protein>
    <submittedName>
        <fullName evidence="6">Oligopeptide/dipeptide ABC transporter ATP-binding protein</fullName>
    </submittedName>
</protein>
<accession>A0ABV5BGR8</accession>
<dbReference type="RefSeq" id="WP_375528569.1">
    <property type="nucleotide sequence ID" value="NZ_JBHILM010000051.1"/>
</dbReference>
<gene>
    <name evidence="6" type="ORF">ACE3NQ_28745</name>
</gene>
<keyword evidence="3" id="KW-0547">Nucleotide-binding</keyword>
<dbReference type="InterPro" id="IPR027417">
    <property type="entry name" value="P-loop_NTPase"/>
</dbReference>
<dbReference type="Gene3D" id="3.40.50.300">
    <property type="entry name" value="P-loop containing nucleotide triphosphate hydrolases"/>
    <property type="match status" value="1"/>
</dbReference>
<evidence type="ECO:0000256" key="4">
    <source>
        <dbReference type="ARBA" id="ARBA00022840"/>
    </source>
</evidence>
<dbReference type="Pfam" id="PF00005">
    <property type="entry name" value="ABC_tran"/>
    <property type="match status" value="1"/>
</dbReference>
<comment type="similarity">
    <text evidence="1">Belongs to the ABC transporter superfamily.</text>
</comment>
<dbReference type="PROSITE" id="PS00211">
    <property type="entry name" value="ABC_TRANSPORTER_1"/>
    <property type="match status" value="1"/>
</dbReference>
<evidence type="ECO:0000259" key="5">
    <source>
        <dbReference type="PROSITE" id="PS50893"/>
    </source>
</evidence>
<evidence type="ECO:0000313" key="6">
    <source>
        <dbReference type="EMBL" id="MFB5684903.1"/>
    </source>
</evidence>
<keyword evidence="7" id="KW-1185">Reference proteome</keyword>
<dbReference type="NCBIfam" id="TIGR01727">
    <property type="entry name" value="oligo_HPY"/>
    <property type="match status" value="1"/>
</dbReference>
<dbReference type="GO" id="GO:0005524">
    <property type="term" value="F:ATP binding"/>
    <property type="evidence" value="ECO:0007669"/>
    <property type="project" value="UniProtKB-KW"/>
</dbReference>
<evidence type="ECO:0000313" key="7">
    <source>
        <dbReference type="Proteomes" id="UP001580407"/>
    </source>
</evidence>
<keyword evidence="2" id="KW-0813">Transport</keyword>
<dbReference type="Proteomes" id="UP001580407">
    <property type="component" value="Unassembled WGS sequence"/>
</dbReference>
<sequence>MPHNNGPVVVVEDVKKHFKQRGSSFFGRAKKAGAIKSVDGVSFTLGQGEVLGVIGESGCGKSTLGKLLVQLESPTSGEIDILGESSRGMLKRSPLAFRRQAQIIFQNPFDTFDPRHTIARILTDTLRLHGVGGSHEERLTLCGQRMEEAGLAPARDYLYRFPHELSGGQLQRISILRSMLLDPLFLVADEPISMLDVSIRADIINMLSELCRSRNTAMVFISHDITTTRYISDRVAVMYLGRFVEIGPTDEVLHRPQHPYTRALISNSAPLDAGGEQEIIRIDGEPPTPVNTGPGCYFYDRCYQRREECRLHYPAFRTVSPGHQVACPYSSGDSESVSVGSAGG</sequence>
<dbReference type="InterPro" id="IPR017871">
    <property type="entry name" value="ABC_transporter-like_CS"/>
</dbReference>
<dbReference type="CDD" id="cd03257">
    <property type="entry name" value="ABC_NikE_OppD_transporters"/>
    <property type="match status" value="1"/>
</dbReference>
<name>A0ABV5BGR8_9BACL</name>
<dbReference type="InterPro" id="IPR003593">
    <property type="entry name" value="AAA+_ATPase"/>
</dbReference>
<dbReference type="SMART" id="SM00382">
    <property type="entry name" value="AAA"/>
    <property type="match status" value="1"/>
</dbReference>
<dbReference type="PANTHER" id="PTHR43776">
    <property type="entry name" value="TRANSPORT ATP-BINDING PROTEIN"/>
    <property type="match status" value="1"/>
</dbReference>
<dbReference type="PROSITE" id="PS50893">
    <property type="entry name" value="ABC_TRANSPORTER_2"/>
    <property type="match status" value="1"/>
</dbReference>
<keyword evidence="4 6" id="KW-0067">ATP-binding</keyword>
<proteinExistence type="inferred from homology"/>
<dbReference type="InterPro" id="IPR003439">
    <property type="entry name" value="ABC_transporter-like_ATP-bd"/>
</dbReference>
<dbReference type="SUPFAM" id="SSF52540">
    <property type="entry name" value="P-loop containing nucleoside triphosphate hydrolases"/>
    <property type="match status" value="1"/>
</dbReference>